<dbReference type="Proteomes" id="UP000185406">
    <property type="component" value="Segment"/>
</dbReference>
<name>A0A0E3FHC3_9CAUD</name>
<evidence type="ECO:0000313" key="2">
    <source>
        <dbReference type="EMBL" id="AIX26629.1"/>
    </source>
</evidence>
<evidence type="ECO:0000313" key="4">
    <source>
        <dbReference type="Proteomes" id="UP000185387"/>
    </source>
</evidence>
<dbReference type="Proteomes" id="UP000185402">
    <property type="component" value="Segment"/>
</dbReference>
<evidence type="ECO:0000313" key="1">
    <source>
        <dbReference type="EMBL" id="AIX23593.1"/>
    </source>
</evidence>
<evidence type="ECO:0000313" key="3">
    <source>
        <dbReference type="EMBL" id="AIX35032.1"/>
    </source>
</evidence>
<proteinExistence type="predicted"/>
<evidence type="ECO:0000313" key="6">
    <source>
        <dbReference type="Proteomes" id="UP000185406"/>
    </source>
</evidence>
<dbReference type="EMBL" id="KJ019081">
    <property type="protein sequence ID" value="AIX26629.1"/>
    <property type="molecule type" value="Genomic_DNA"/>
</dbReference>
<dbReference type="EMBL" id="KJ019067">
    <property type="protein sequence ID" value="AIX23593.1"/>
    <property type="molecule type" value="Genomic_DNA"/>
</dbReference>
<gene>
    <name evidence="1" type="ORF">Syn7803US101_114</name>
    <name evidence="2" type="ORF">Syn7803US117_114</name>
    <name evidence="3" type="ORF">Syn7803US60_114</name>
</gene>
<dbReference type="Pfam" id="PF11056">
    <property type="entry name" value="UvsY"/>
    <property type="match status" value="1"/>
</dbReference>
<dbReference type="Proteomes" id="UP000185387">
    <property type="component" value="Segment"/>
</dbReference>
<dbReference type="InterPro" id="IPR021289">
    <property type="entry name" value="UvsY"/>
</dbReference>
<protein>
    <submittedName>
        <fullName evidence="2">UvsY</fullName>
    </submittedName>
</protein>
<evidence type="ECO:0000313" key="5">
    <source>
        <dbReference type="Proteomes" id="UP000185402"/>
    </source>
</evidence>
<accession>A0A0E3FHC3</accession>
<organism evidence="2 6">
    <name type="scientific">Synechococcus phage ACG-2014a</name>
    <dbReference type="NCBI Taxonomy" id="1493507"/>
    <lineage>
        <taxon>Viruses</taxon>
        <taxon>Duplodnaviria</taxon>
        <taxon>Heunggongvirae</taxon>
        <taxon>Uroviricota</taxon>
        <taxon>Caudoviricetes</taxon>
        <taxon>Pantevenvirales</taxon>
        <taxon>Kyanoviridae</taxon>
        <taxon>Acionnavirus</taxon>
        <taxon>Acionnavirus monteraybay</taxon>
    </lineage>
</organism>
<sequence length="162" mass="19638">MDPSLYHKLGFYKDLNLNIVMNLETLQEQWRTDCKLDDDLHDNDSLKIPQLHMRYMEFHNTFSLMKRDREIQMKRLIKEKWLYYKGKAPAAIYKEMPFDLKLTTKEEISMFIEADEEIGKLQYKIGYIEQVLFFLDGVLRQINSRTYHIKNAIEWKRFQSGM</sequence>
<reference evidence="4 5" key="1">
    <citation type="submission" date="2013-12" db="EMBL/GenBank/DDBJ databases">
        <title>Ecological redundancy of diverse viral populations within a natural community.</title>
        <authorList>
            <person name="Gregory A.C."/>
            <person name="LaButti K."/>
            <person name="Copeland A."/>
            <person name="Woyke T."/>
            <person name="Sullivan M.B."/>
        </authorList>
    </citation>
    <scope>NUCLEOTIDE SEQUENCE [LARGE SCALE GENOMIC DNA]</scope>
    <source>
        <strain evidence="1">Syn7803US101</strain>
        <strain evidence="2">Syn7803US117</strain>
        <strain evidence="3">Syn7803US60</strain>
    </source>
</reference>
<dbReference type="EMBL" id="KJ019114">
    <property type="protein sequence ID" value="AIX35032.1"/>
    <property type="molecule type" value="Genomic_DNA"/>
</dbReference>